<dbReference type="Proteomes" id="UP001498398">
    <property type="component" value="Unassembled WGS sequence"/>
</dbReference>
<protein>
    <submittedName>
        <fullName evidence="2">Uncharacterized protein</fullName>
    </submittedName>
</protein>
<feature type="compositionally biased region" description="Acidic residues" evidence="1">
    <location>
        <begin position="545"/>
        <end position="556"/>
    </location>
</feature>
<feature type="compositionally biased region" description="Basic and acidic residues" evidence="1">
    <location>
        <begin position="80"/>
        <end position="91"/>
    </location>
</feature>
<feature type="compositionally biased region" description="Low complexity" evidence="1">
    <location>
        <begin position="57"/>
        <end position="75"/>
    </location>
</feature>
<feature type="compositionally biased region" description="Basic residues" evidence="1">
    <location>
        <begin position="372"/>
        <end position="381"/>
    </location>
</feature>
<feature type="region of interest" description="Disordered" evidence="1">
    <location>
        <begin position="587"/>
        <end position="914"/>
    </location>
</feature>
<evidence type="ECO:0000313" key="2">
    <source>
        <dbReference type="EMBL" id="KAK7451081.1"/>
    </source>
</evidence>
<evidence type="ECO:0000256" key="1">
    <source>
        <dbReference type="SAM" id="MobiDB-lite"/>
    </source>
</evidence>
<feature type="region of interest" description="Disordered" evidence="1">
    <location>
        <begin position="525"/>
        <end position="572"/>
    </location>
</feature>
<keyword evidence="3" id="KW-1185">Reference proteome</keyword>
<name>A0ABR1J5U3_9AGAR</name>
<sequence length="931" mass="103089">MAENAVPPHRHDPSVPRIDLSKITASAKKNKNKNRDSKNNAIDRTLARTPMSDLNRPSISSGLFSPPSSQNSSTSDNDEERIRMEQERDPARMLISPPPEEVLQLQNAQRRVSLNKPSISYIHPDINAESNETATTNAHLDHNATTSITHTPSMPSSSSISKRKRSAAPTLPHSASSSHDSPARASFSHVQPYPIAHDTSDNASAGALPLEATPNPKPRKQTKRAHKRTESSNSDMSIDSLPSPTRQPRTRVSLVPHIRESDDEEDEEIVSTPRIRASPSKSRHVTIKSPHTRNPDADFIPPFRVMLSAHNSPTENEPREDVISARLRNRRSGRRSTTPVVIPPYEPPSEVFTPPREVILTPSQASTTKSSRTGRRTRGKSLKLVVKTEAPEIDLSEPMPLASPTDDPLLLSGPPEEDLDTPVRGKRKQDKRDAGVLARIDVDEDVPYRRQQESLPPSSPPSEHHVDDDDIDQELGTLPPSSSSMDGVPAYFNWGNVNEEDGFRSTDSIEMDIEAAEAGISLVDTGFDAQGNPTGLVDDSGMWSDSDDEPDEDELPNLDRTLGAPATHVGEGVGEYTGRWNLLQVRTKADPPSSATRIRMDEWGHPISPYPYVVERNRSRSRPDEGELNESPLKGRVSRRSSLSVRDDDTVQLPVVLEPQSQPQESQVLQNEHEDEDEDEAEEREVREMSIGPEIDTRAEPEAGVEVEEDSRDLEEEMEVRAMSMEPDVENAQVQNEEEDEDEEDEEEREVREMSMELDADEQIPLNDTEEYRQRVFTSPAKSTYTAPPSTPSAPPMRDLSFLGTSARRGKQPRVSAAFERAAKLFGTIPTSSSPVRAGPSSPGRSEPEQEEEEQEEQVQVGSDDEVDEDAVMDEEMHESMPEAQEDFEDGSDDEDSDFDDPGLVRITSSDPKAAARAAAILKQASDILFT</sequence>
<feature type="region of interest" description="Disordered" evidence="1">
    <location>
        <begin position="1"/>
        <end position="99"/>
    </location>
</feature>
<proteinExistence type="predicted"/>
<accession>A0ABR1J5U3</accession>
<feature type="compositionally biased region" description="Low complexity" evidence="1">
    <location>
        <begin position="145"/>
        <end position="160"/>
    </location>
</feature>
<feature type="compositionally biased region" description="Basic residues" evidence="1">
    <location>
        <begin position="217"/>
        <end position="227"/>
    </location>
</feature>
<evidence type="ECO:0000313" key="3">
    <source>
        <dbReference type="Proteomes" id="UP001498398"/>
    </source>
</evidence>
<gene>
    <name evidence="2" type="ORF">VKT23_012757</name>
</gene>
<comment type="caution">
    <text evidence="2">The sequence shown here is derived from an EMBL/GenBank/DDBJ whole genome shotgun (WGS) entry which is preliminary data.</text>
</comment>
<dbReference type="EMBL" id="JBANRG010000032">
    <property type="protein sequence ID" value="KAK7451081.1"/>
    <property type="molecule type" value="Genomic_DNA"/>
</dbReference>
<feature type="region of interest" description="Disordered" evidence="1">
    <location>
        <begin position="330"/>
        <end position="487"/>
    </location>
</feature>
<feature type="compositionally biased region" description="Acidic residues" evidence="1">
    <location>
        <begin position="736"/>
        <end position="748"/>
    </location>
</feature>
<feature type="compositionally biased region" description="Polar residues" evidence="1">
    <location>
        <begin position="231"/>
        <end position="247"/>
    </location>
</feature>
<feature type="compositionally biased region" description="Acidic residues" evidence="1">
    <location>
        <begin position="673"/>
        <end position="683"/>
    </location>
</feature>
<feature type="compositionally biased region" description="Acidic residues" evidence="1">
    <location>
        <begin position="849"/>
        <end position="877"/>
    </location>
</feature>
<feature type="region of interest" description="Disordered" evidence="1">
    <location>
        <begin position="145"/>
        <end position="299"/>
    </location>
</feature>
<feature type="compositionally biased region" description="Low complexity" evidence="1">
    <location>
        <begin position="778"/>
        <end position="788"/>
    </location>
</feature>
<feature type="compositionally biased region" description="Acidic residues" evidence="1">
    <location>
        <begin position="884"/>
        <end position="901"/>
    </location>
</feature>
<feature type="compositionally biased region" description="Acidic residues" evidence="1">
    <location>
        <begin position="703"/>
        <end position="718"/>
    </location>
</feature>
<organism evidence="2 3">
    <name type="scientific">Marasmiellus scandens</name>
    <dbReference type="NCBI Taxonomy" id="2682957"/>
    <lineage>
        <taxon>Eukaryota</taxon>
        <taxon>Fungi</taxon>
        <taxon>Dikarya</taxon>
        <taxon>Basidiomycota</taxon>
        <taxon>Agaricomycotina</taxon>
        <taxon>Agaricomycetes</taxon>
        <taxon>Agaricomycetidae</taxon>
        <taxon>Agaricales</taxon>
        <taxon>Marasmiineae</taxon>
        <taxon>Omphalotaceae</taxon>
        <taxon>Marasmiellus</taxon>
    </lineage>
</organism>
<feature type="compositionally biased region" description="Basic and acidic residues" evidence="1">
    <location>
        <begin position="615"/>
        <end position="625"/>
    </location>
</feature>
<feature type="compositionally biased region" description="Polar residues" evidence="1">
    <location>
        <begin position="659"/>
        <end position="670"/>
    </location>
</feature>
<feature type="compositionally biased region" description="Low complexity" evidence="1">
    <location>
        <begin position="174"/>
        <end position="188"/>
    </location>
</feature>
<reference evidence="2 3" key="1">
    <citation type="submission" date="2024-01" db="EMBL/GenBank/DDBJ databases">
        <title>A draft genome for the cacao thread blight pathogen Marasmiellus scandens.</title>
        <authorList>
            <person name="Baruah I.K."/>
            <person name="Leung J."/>
            <person name="Bukari Y."/>
            <person name="Amoako-Attah I."/>
            <person name="Meinhardt L.W."/>
            <person name="Bailey B.A."/>
            <person name="Cohen S.P."/>
        </authorList>
    </citation>
    <scope>NUCLEOTIDE SEQUENCE [LARGE SCALE GENOMIC DNA]</scope>
    <source>
        <strain evidence="2 3">GH-19</strain>
    </source>
</reference>